<dbReference type="Pfam" id="PF10947">
    <property type="entry name" value="DUF2628"/>
    <property type="match status" value="1"/>
</dbReference>
<feature type="transmembrane region" description="Helical" evidence="1">
    <location>
        <begin position="147"/>
        <end position="168"/>
    </location>
</feature>
<evidence type="ECO:0000256" key="1">
    <source>
        <dbReference type="SAM" id="Phobius"/>
    </source>
</evidence>
<keyword evidence="1" id="KW-1133">Transmembrane helix</keyword>
<dbReference type="KEGG" id="aup:AsAng_0010890"/>
<evidence type="ECO:0000313" key="2">
    <source>
        <dbReference type="EMBL" id="BDS10381.1"/>
    </source>
</evidence>
<protein>
    <submittedName>
        <fullName evidence="2">DUF2628 domain-containing protein</fullName>
    </submittedName>
</protein>
<sequence length="171" mass="19743">MEILDDSISKETLTEQEQDWNLFIGDQANYYIPIWRKIQDGKYMHFNIPAFFLWVAWAGYRKMYAVYLILAVGRSLIVEYIPTLLGIGQQFQALLAAFFFLIFIAWGLFANYIYYNHAQKKIQAIKAQHLSQTEQEKAIIAAGNTDLVFPIVIGLVLMGISFSFQHLYGTL</sequence>
<dbReference type="Proteomes" id="UP001060919">
    <property type="component" value="Chromosome"/>
</dbReference>
<accession>A0A915YC76</accession>
<reference evidence="2" key="1">
    <citation type="submission" date="2022-09" db="EMBL/GenBank/DDBJ databases">
        <title>Aureispira anguillicida sp. nov., isolated from Leptocephalus of Japanese eel Anguilla japonica.</title>
        <authorList>
            <person name="Yuasa K."/>
            <person name="Mekata T."/>
            <person name="Ikunari K."/>
        </authorList>
    </citation>
    <scope>NUCLEOTIDE SEQUENCE</scope>
    <source>
        <strain evidence="2">EL160426</strain>
    </source>
</reference>
<keyword evidence="1" id="KW-0472">Membrane</keyword>
<evidence type="ECO:0000313" key="3">
    <source>
        <dbReference type="Proteomes" id="UP001060919"/>
    </source>
</evidence>
<keyword evidence="3" id="KW-1185">Reference proteome</keyword>
<keyword evidence="1" id="KW-0812">Transmembrane</keyword>
<dbReference type="EMBL" id="AP026867">
    <property type="protein sequence ID" value="BDS10381.1"/>
    <property type="molecule type" value="Genomic_DNA"/>
</dbReference>
<dbReference type="InterPro" id="IPR024399">
    <property type="entry name" value="DUF2628"/>
</dbReference>
<feature type="transmembrane region" description="Helical" evidence="1">
    <location>
        <begin position="93"/>
        <end position="115"/>
    </location>
</feature>
<name>A0A915YC76_9BACT</name>
<organism evidence="2 3">
    <name type="scientific">Aureispira anguillae</name>
    <dbReference type="NCBI Taxonomy" id="2864201"/>
    <lineage>
        <taxon>Bacteria</taxon>
        <taxon>Pseudomonadati</taxon>
        <taxon>Bacteroidota</taxon>
        <taxon>Saprospiria</taxon>
        <taxon>Saprospirales</taxon>
        <taxon>Saprospiraceae</taxon>
        <taxon>Aureispira</taxon>
    </lineage>
</organism>
<gene>
    <name evidence="2" type="ORF">AsAng_0010890</name>
</gene>
<dbReference type="AlphaFoldDB" id="A0A915YC76"/>
<proteinExistence type="predicted"/>
<dbReference type="RefSeq" id="WP_264791700.1">
    <property type="nucleotide sequence ID" value="NZ_AP026867.1"/>
</dbReference>